<evidence type="ECO:0008006" key="4">
    <source>
        <dbReference type="Google" id="ProtNLM"/>
    </source>
</evidence>
<reference evidence="2" key="1">
    <citation type="submission" date="2022-08" db="EMBL/GenBank/DDBJ databases">
        <authorList>
            <consortium name="DOE Joint Genome Institute"/>
            <person name="Min B."/>
            <person name="Riley R."/>
            <person name="Sierra-Patev S."/>
            <person name="Naranjo-Ortiz M."/>
            <person name="Looney B."/>
            <person name="Konkel Z."/>
            <person name="Slot J.C."/>
            <person name="Sakamoto Y."/>
            <person name="Steenwyk J.L."/>
            <person name="Rokas A."/>
            <person name="Carro J."/>
            <person name="Camarero S."/>
            <person name="Ferreira P."/>
            <person name="Molpeceres G."/>
            <person name="Ruiz-Duenas F.J."/>
            <person name="Serrano A."/>
            <person name="Henrissat B."/>
            <person name="Drula E."/>
            <person name="Hughes K.W."/>
            <person name="Mata J.L."/>
            <person name="Ishikawa N.K."/>
            <person name="Vargas-Isla R."/>
            <person name="Ushijima S."/>
            <person name="Smith C.A."/>
            <person name="Ahrendt S."/>
            <person name="Andreopoulos W."/>
            <person name="He G."/>
            <person name="Labutti K."/>
            <person name="Lipzen A."/>
            <person name="Ng V."/>
            <person name="Sandor L."/>
            <person name="Barry K."/>
            <person name="Martinez A.T."/>
            <person name="Xiao Y."/>
            <person name="Gibbons J.G."/>
            <person name="Terashima K."/>
            <person name="Hibbett D.S."/>
            <person name="Grigoriev I.V."/>
        </authorList>
    </citation>
    <scope>NUCLEOTIDE SEQUENCE</scope>
    <source>
        <strain evidence="2">TFB9207</strain>
    </source>
</reference>
<gene>
    <name evidence="2" type="ORF">F5878DRAFT_725060</name>
</gene>
<evidence type="ECO:0000256" key="1">
    <source>
        <dbReference type="SAM" id="SignalP"/>
    </source>
</evidence>
<comment type="caution">
    <text evidence="2">The sequence shown here is derived from an EMBL/GenBank/DDBJ whole genome shotgun (WGS) entry which is preliminary data.</text>
</comment>
<dbReference type="PROSITE" id="PS50231">
    <property type="entry name" value="RICIN_B_LECTIN"/>
    <property type="match status" value="1"/>
</dbReference>
<feature type="chain" id="PRO_5041267969" description="Ricin B lectin domain-containing protein" evidence="1">
    <location>
        <begin position="22"/>
        <end position="180"/>
    </location>
</feature>
<accession>A0AA38UEM6</accession>
<dbReference type="AlphaFoldDB" id="A0AA38UEM6"/>
<dbReference type="Proteomes" id="UP001163846">
    <property type="component" value="Unassembled WGS sequence"/>
</dbReference>
<sequence length="180" mass="18444">MLSLTAVVTASSLMLAASSVATPLARQTTCTPSFTSGTGYQVSSNINDSYVWQFNGASAGTLSAVYLIPSPPEIEPWYPTQLSTGGWSIDALSLIATACVSAPADTYLTTGSCSNLAGTSSDFAISCSSCSDTTMTACTLTAASTSECVTVPGDSDGDPKVRSMECTGSPQQLWDFVAQA</sequence>
<evidence type="ECO:0000313" key="3">
    <source>
        <dbReference type="Proteomes" id="UP001163846"/>
    </source>
</evidence>
<dbReference type="EMBL" id="MU806165">
    <property type="protein sequence ID" value="KAJ3838769.1"/>
    <property type="molecule type" value="Genomic_DNA"/>
</dbReference>
<organism evidence="2 3">
    <name type="scientific">Lentinula raphanica</name>
    <dbReference type="NCBI Taxonomy" id="153919"/>
    <lineage>
        <taxon>Eukaryota</taxon>
        <taxon>Fungi</taxon>
        <taxon>Dikarya</taxon>
        <taxon>Basidiomycota</taxon>
        <taxon>Agaricomycotina</taxon>
        <taxon>Agaricomycetes</taxon>
        <taxon>Agaricomycetidae</taxon>
        <taxon>Agaricales</taxon>
        <taxon>Marasmiineae</taxon>
        <taxon>Omphalotaceae</taxon>
        <taxon>Lentinula</taxon>
    </lineage>
</organism>
<keyword evidence="3" id="KW-1185">Reference proteome</keyword>
<keyword evidence="1" id="KW-0732">Signal</keyword>
<name>A0AA38UEM6_9AGAR</name>
<protein>
    <recommendedName>
        <fullName evidence="4">Ricin B lectin domain-containing protein</fullName>
    </recommendedName>
</protein>
<evidence type="ECO:0000313" key="2">
    <source>
        <dbReference type="EMBL" id="KAJ3838769.1"/>
    </source>
</evidence>
<feature type="signal peptide" evidence="1">
    <location>
        <begin position="1"/>
        <end position="21"/>
    </location>
</feature>
<proteinExistence type="predicted"/>